<keyword evidence="6 10" id="KW-0915">Sodium</keyword>
<comment type="caution">
    <text evidence="10">Lacks conserved residue(s) required for the propagation of feature annotation.</text>
</comment>
<dbReference type="InterPro" id="IPR001607">
    <property type="entry name" value="Znf_UBP"/>
</dbReference>
<comment type="function">
    <text evidence="10">Na(+)/H(+) antiporter that extrudes sodium in exchange for external protons.</text>
</comment>
<dbReference type="EMBL" id="JAKRCV010000101">
    <property type="protein sequence ID" value="MCG7323719.1"/>
    <property type="molecule type" value="Genomic_DNA"/>
</dbReference>
<dbReference type="InterPro" id="IPR018422">
    <property type="entry name" value="Cation/H_exchanger_CPA1"/>
</dbReference>
<keyword evidence="10" id="KW-0050">Antiport</keyword>
<feature type="transmembrane region" description="Helical" evidence="10">
    <location>
        <begin position="342"/>
        <end position="363"/>
    </location>
</feature>
<dbReference type="PROSITE" id="PS50271">
    <property type="entry name" value="ZF_UBP"/>
    <property type="match status" value="1"/>
</dbReference>
<evidence type="ECO:0000256" key="5">
    <source>
        <dbReference type="ARBA" id="ARBA00022989"/>
    </source>
</evidence>
<dbReference type="RefSeq" id="WP_239266572.1">
    <property type="nucleotide sequence ID" value="NZ_JAKRCV010000101.1"/>
</dbReference>
<keyword evidence="5 10" id="KW-1133">Transmembrane helix</keyword>
<evidence type="ECO:0000256" key="7">
    <source>
        <dbReference type="ARBA" id="ARBA00023065"/>
    </source>
</evidence>
<dbReference type="InterPro" id="IPR006153">
    <property type="entry name" value="Cation/H_exchanger_TM"/>
</dbReference>
<keyword evidence="13" id="KW-1185">Reference proteome</keyword>
<evidence type="ECO:0000256" key="10">
    <source>
        <dbReference type="RuleBase" id="RU366002"/>
    </source>
</evidence>
<evidence type="ECO:0000256" key="4">
    <source>
        <dbReference type="ARBA" id="ARBA00022692"/>
    </source>
</evidence>
<dbReference type="PANTHER" id="PTHR10110:SF86">
    <property type="entry name" value="SODIUM_HYDROGEN EXCHANGER 7"/>
    <property type="match status" value="1"/>
</dbReference>
<protein>
    <submittedName>
        <fullName evidence="12">Na+/H+ antiporter</fullName>
    </submittedName>
</protein>
<evidence type="ECO:0000313" key="13">
    <source>
        <dbReference type="Proteomes" id="UP001521931"/>
    </source>
</evidence>
<dbReference type="InterPro" id="IPR004705">
    <property type="entry name" value="Cation/H_exchanger_CPA1_bac"/>
</dbReference>
<dbReference type="SUPFAM" id="SSF57850">
    <property type="entry name" value="RING/U-box"/>
    <property type="match status" value="1"/>
</dbReference>
<dbReference type="InterPro" id="IPR013083">
    <property type="entry name" value="Znf_RING/FYVE/PHD"/>
</dbReference>
<comment type="subcellular location">
    <subcellularLocation>
        <location evidence="1 10">Cell membrane</location>
        <topology evidence="1 10">Multi-pass membrane protein</topology>
    </subcellularLocation>
</comment>
<keyword evidence="7 10" id="KW-0406">Ion transport</keyword>
<dbReference type="Pfam" id="PF00999">
    <property type="entry name" value="Na_H_Exchanger"/>
    <property type="match status" value="1"/>
</dbReference>
<comment type="similarity">
    <text evidence="10">Belongs to the monovalent cation:proton antiporter 1 (CPA1) transporter (TC 2.A.36) family.</text>
</comment>
<dbReference type="Proteomes" id="UP001521931">
    <property type="component" value="Unassembled WGS sequence"/>
</dbReference>
<evidence type="ECO:0000313" key="12">
    <source>
        <dbReference type="EMBL" id="MCG7323719.1"/>
    </source>
</evidence>
<evidence type="ECO:0000259" key="11">
    <source>
        <dbReference type="PROSITE" id="PS50271"/>
    </source>
</evidence>
<feature type="transmembrane region" description="Helical" evidence="10">
    <location>
        <begin position="232"/>
        <end position="250"/>
    </location>
</feature>
<name>A0ABS9Q772_9MICO</name>
<keyword evidence="8 10" id="KW-0472">Membrane</keyword>
<dbReference type="Gene3D" id="3.30.40.10">
    <property type="entry name" value="Zinc/RING finger domain, C3HC4 (zinc finger)"/>
    <property type="match status" value="1"/>
</dbReference>
<organism evidence="12 13">
    <name type="scientific">Arsenicicoccus bolidensis</name>
    <dbReference type="NCBI Taxonomy" id="229480"/>
    <lineage>
        <taxon>Bacteria</taxon>
        <taxon>Bacillati</taxon>
        <taxon>Actinomycetota</taxon>
        <taxon>Actinomycetes</taxon>
        <taxon>Micrococcales</taxon>
        <taxon>Intrasporangiaceae</taxon>
        <taxon>Arsenicicoccus</taxon>
    </lineage>
</organism>
<feature type="transmembrane region" description="Helical" evidence="10">
    <location>
        <begin position="369"/>
        <end position="392"/>
    </location>
</feature>
<proteinExistence type="inferred from homology"/>
<evidence type="ECO:0000256" key="2">
    <source>
        <dbReference type="ARBA" id="ARBA00022448"/>
    </source>
</evidence>
<evidence type="ECO:0000256" key="9">
    <source>
        <dbReference type="ARBA" id="ARBA00023201"/>
    </source>
</evidence>
<dbReference type="PANTHER" id="PTHR10110">
    <property type="entry name" value="SODIUM/HYDROGEN EXCHANGER"/>
    <property type="match status" value="1"/>
</dbReference>
<keyword evidence="4 10" id="KW-0812">Transmembrane</keyword>
<feature type="transmembrane region" description="Helical" evidence="10">
    <location>
        <begin position="300"/>
        <end position="321"/>
    </location>
</feature>
<feature type="transmembrane region" description="Helical" evidence="10">
    <location>
        <begin position="183"/>
        <end position="202"/>
    </location>
</feature>
<keyword evidence="2 10" id="KW-0813">Transport</keyword>
<evidence type="ECO:0000256" key="3">
    <source>
        <dbReference type="ARBA" id="ARBA00022475"/>
    </source>
</evidence>
<sequence length="619" mass="65955">MEILTLVVGLALTVLAVTTLSNRWGLSAPLVLIVVGLVGSYLPFIHEPTLSPELVLVGILPPLLYTAAHNTSLMDFRDNLSAIGWLSIGLVLFTAAGIGLLAWALLPLPFAAAFALGAIVAPPDAVAASAVAKQIGLPRRVVTILEGESLVNDATALVSLRTATGALTAAVTVGAVLLDFAKAVVIAIVVGVVVAKAASYVLKRTSDPVATTALSFLLPFIAFAPAEHFHASGVLSVVVAGLLIGHVAPVVETAQSRVTTRINWKTITYLLENSVFLLVGLQTRSIVSAASSSPLGWGRIVAACLLVLVGVMVLRVAWIMATRFVVRARGRDGVTPWQESALIAWAGMRGVVTLAAALTLPLATPHRPVLVLVALVVTAGTLLIQGLTLPVLARRLDVHGPDPREDALQEATVYARAVEAGRRAMDAEAGPDDASTIATLREQAERRVNAIWERLGRPDERKETPSQTYRRLRTAAIRAEREEVLRVRSEGEVESEVISAVLASLDFEETSLMRVEQRVRRLRALSPALPDAPCQHLAEAPTFVEPRTHGECIGCLAEGTTPVHMRLCLTCGYVGCCDSSEGRHATRHHEATGHPTMRSFEPGESWRWCFVDGLLASGD</sequence>
<keyword evidence="3 10" id="KW-1003">Cell membrane</keyword>
<dbReference type="Gene3D" id="6.10.140.1330">
    <property type="match status" value="1"/>
</dbReference>
<dbReference type="Pfam" id="PF02148">
    <property type="entry name" value="zf-UBP"/>
    <property type="match status" value="1"/>
</dbReference>
<dbReference type="NCBIfam" id="TIGR00831">
    <property type="entry name" value="a_cpa1"/>
    <property type="match status" value="1"/>
</dbReference>
<feature type="domain" description="UBP-type" evidence="11">
    <location>
        <begin position="532"/>
        <end position="619"/>
    </location>
</feature>
<evidence type="ECO:0000256" key="1">
    <source>
        <dbReference type="ARBA" id="ARBA00004651"/>
    </source>
</evidence>
<feature type="transmembrane region" description="Helical" evidence="10">
    <location>
        <begin position="82"/>
        <end position="104"/>
    </location>
</feature>
<feature type="transmembrane region" description="Helical" evidence="10">
    <location>
        <begin position="26"/>
        <end position="44"/>
    </location>
</feature>
<gene>
    <name evidence="12" type="ORF">MHL29_17755</name>
</gene>
<evidence type="ECO:0000256" key="6">
    <source>
        <dbReference type="ARBA" id="ARBA00023053"/>
    </source>
</evidence>
<keyword evidence="9 10" id="KW-0739">Sodium transport</keyword>
<reference evidence="12 13" key="1">
    <citation type="submission" date="2022-02" db="EMBL/GenBank/DDBJ databases">
        <title>Uncovering new skin microbiome diversity through culturing and metagenomics.</title>
        <authorList>
            <person name="Conlan S."/>
            <person name="Deming C."/>
            <person name="Nisc Comparative Sequencing Program N."/>
            <person name="Segre J.A."/>
        </authorList>
    </citation>
    <scope>NUCLEOTIDE SEQUENCE [LARGE SCALE GENOMIC DNA]</scope>
    <source>
        <strain evidence="12 13">ACRQZ</strain>
    </source>
</reference>
<feature type="transmembrane region" description="Helical" evidence="10">
    <location>
        <begin position="110"/>
        <end position="132"/>
    </location>
</feature>
<evidence type="ECO:0000256" key="8">
    <source>
        <dbReference type="ARBA" id="ARBA00023136"/>
    </source>
</evidence>
<comment type="caution">
    <text evidence="12">The sequence shown here is derived from an EMBL/GenBank/DDBJ whole genome shotgun (WGS) entry which is preliminary data.</text>
</comment>
<accession>A0ABS9Q772</accession>